<accession>E1QZK2</accession>
<dbReference type="InterPro" id="IPR036526">
    <property type="entry name" value="C-N_Hydrolase_sf"/>
</dbReference>
<dbReference type="PROSITE" id="PS50263">
    <property type="entry name" value="CN_HYDROLASE"/>
    <property type="match status" value="1"/>
</dbReference>
<dbReference type="Proteomes" id="UP000000333">
    <property type="component" value="Chromosome"/>
</dbReference>
<feature type="compositionally biased region" description="Basic and acidic residues" evidence="1">
    <location>
        <begin position="613"/>
        <end position="631"/>
    </location>
</feature>
<dbReference type="eggNOG" id="COG0388">
    <property type="taxonomic scope" value="Bacteria"/>
</dbReference>
<proteinExistence type="predicted"/>
<keyword evidence="3" id="KW-0378">Hydrolase</keyword>
<dbReference type="HOGENOM" id="CLU_433348_0_0_11"/>
<dbReference type="STRING" id="633147.Olsu_0702"/>
<dbReference type="AlphaFoldDB" id="E1QZK2"/>
<evidence type="ECO:0000313" key="4">
    <source>
        <dbReference type="Proteomes" id="UP000000333"/>
    </source>
</evidence>
<dbReference type="InterPro" id="IPR003010">
    <property type="entry name" value="C-N_Hydrolase"/>
</dbReference>
<feature type="compositionally biased region" description="Acidic residues" evidence="1">
    <location>
        <begin position="561"/>
        <end position="572"/>
    </location>
</feature>
<dbReference type="EMBL" id="CP002106">
    <property type="protein sequence ID" value="ADK67816.1"/>
    <property type="molecule type" value="Genomic_DNA"/>
</dbReference>
<dbReference type="GO" id="GO:0016787">
    <property type="term" value="F:hydrolase activity"/>
    <property type="evidence" value="ECO:0007669"/>
    <property type="project" value="UniProtKB-KW"/>
</dbReference>
<evidence type="ECO:0000313" key="3">
    <source>
        <dbReference type="EMBL" id="ADK67816.1"/>
    </source>
</evidence>
<dbReference type="KEGG" id="ols:Olsu_0702"/>
<dbReference type="SUPFAM" id="SSF56317">
    <property type="entry name" value="Carbon-nitrogen hydrolase"/>
    <property type="match status" value="1"/>
</dbReference>
<dbReference type="Gene3D" id="3.60.110.10">
    <property type="entry name" value="Carbon-nitrogen hydrolase"/>
    <property type="match status" value="1"/>
</dbReference>
<evidence type="ECO:0000259" key="2">
    <source>
        <dbReference type="PROSITE" id="PS50263"/>
    </source>
</evidence>
<feature type="region of interest" description="Disordered" evidence="1">
    <location>
        <begin position="554"/>
        <end position="576"/>
    </location>
</feature>
<dbReference type="GeneID" id="78512120"/>
<dbReference type="OrthoDB" id="9760188at2"/>
<dbReference type="InterPro" id="IPR014729">
    <property type="entry name" value="Rossmann-like_a/b/a_fold"/>
</dbReference>
<organism evidence="3 4">
    <name type="scientific">Olsenella uli (strain ATCC 49627 / DSM 7084 / CCUG 31166 / CIP 109912 / JCM 12494 / LMG 11480 / NCIMB 702895 / VPI D76D-27C)</name>
    <name type="common">Lactobacillus uli</name>
    <dbReference type="NCBI Taxonomy" id="633147"/>
    <lineage>
        <taxon>Bacteria</taxon>
        <taxon>Bacillati</taxon>
        <taxon>Actinomycetota</taxon>
        <taxon>Coriobacteriia</taxon>
        <taxon>Coriobacteriales</taxon>
        <taxon>Atopobiaceae</taxon>
        <taxon>Olsenella</taxon>
    </lineage>
</organism>
<feature type="domain" description="CN hydrolase" evidence="2">
    <location>
        <begin position="1"/>
        <end position="244"/>
    </location>
</feature>
<reference evidence="3 4" key="1">
    <citation type="journal article" date="2010" name="Stand. Genomic Sci.">
        <title>Complete genome sequence of Olsenella uli type strain (VPI D76D-27C).</title>
        <authorList>
            <person name="Goker M."/>
            <person name="Held B."/>
            <person name="Lucas S."/>
            <person name="Nolan M."/>
            <person name="Yasawong M."/>
            <person name="Glavina Del Rio T."/>
            <person name="Tice H."/>
            <person name="Cheng J.F."/>
            <person name="Bruce D."/>
            <person name="Detter J.C."/>
            <person name="Tapia R."/>
            <person name="Han C."/>
            <person name="Goodwin L."/>
            <person name="Pitluck S."/>
            <person name="Liolios K."/>
            <person name="Ivanova N."/>
            <person name="Mavromatis K."/>
            <person name="Mikhailova N."/>
            <person name="Pati A."/>
            <person name="Chen A."/>
            <person name="Palaniappan K."/>
            <person name="Land M."/>
            <person name="Hauser L."/>
            <person name="Chang Y.J."/>
            <person name="Jeffries C.D."/>
            <person name="Rohde M."/>
            <person name="Sikorski J."/>
            <person name="Pukall R."/>
            <person name="Woyke T."/>
            <person name="Bristow J."/>
            <person name="Eisen J.A."/>
            <person name="Markowitz V."/>
            <person name="Hugenholtz P."/>
            <person name="Kyrpides N.C."/>
            <person name="Klenk H.P."/>
            <person name="Lapidus A."/>
        </authorList>
    </citation>
    <scope>NUCLEOTIDE SEQUENCE [LARGE SCALE GENOMIC DNA]</scope>
    <source>
        <strain evidence="4">ATCC 49627 / DSM 7084 / CIP 109912 / JCM 12494 / NCIMB 702895 / VPI D76D-27C</strain>
    </source>
</reference>
<feature type="compositionally biased region" description="Gly residues" evidence="1">
    <location>
        <begin position="596"/>
        <end position="610"/>
    </location>
</feature>
<evidence type="ECO:0000256" key="1">
    <source>
        <dbReference type="SAM" id="MobiDB-lite"/>
    </source>
</evidence>
<sequence>MKIGIAQINTRPGDFETTSGRMVAQSERAAQEGVELLVFPLAALAGVEAAAPTDQGDFYLDMACTLEGLAQALACPCVVAFVCDLGEGTLAPLALLIEGGRVRPLGFGLALGPEGPGGAKDEGDAPAYDLPEVRIGDLSFGIAFGYEDLDDYDDYDFDVDAILYLSSYGYAADDPSSALGAALSENRFVGDALKTGAWIVGVGSLGGYGMQVFTGSSFVLDPTGALRASAPGFEESFVTCDIGGACQAGRVGSLTPEVYDRPFHLWQSLCVGLRDYLAKEQVKDVALVVDGTLRSLALAALATDALGPTHVHALVDVARPGVRVGAADGLVRSLRIDVLPTPPAGGLEVPSTGVATGHPQVLRRGIVGAYLAAWAHDLGALVLSSLDKTTLALEGMPHHASAAALCPLGDVYLEDIVAMVRMRNTVSPILPPAILEQWELPVVAGYDRHGVSGEAWTMTIGLILSEHLEWGRTVGEIVQAGGQDPALVEATLAALDAAGPWRAGRMHCLSASTAPLVEACRPPALAWRDHVRGDGGQDGFDALARLLLAVGPEPRVSDGGELGDEEGADWDADERSATREISDALGFLRDFSIGGGFRPTGFGEPGGGPRTEGASRGDDGRGPDGASEREGPGAPWPSPFSQN</sequence>
<dbReference type="Gene3D" id="3.40.50.620">
    <property type="entry name" value="HUPs"/>
    <property type="match status" value="1"/>
</dbReference>
<name>E1QZK2_OLSUV</name>
<dbReference type="RefSeq" id="WP_013251568.1">
    <property type="nucleotide sequence ID" value="NC_014363.1"/>
</dbReference>
<feature type="compositionally biased region" description="Pro residues" evidence="1">
    <location>
        <begin position="634"/>
        <end position="643"/>
    </location>
</feature>
<gene>
    <name evidence="3" type="ordered locus">Olsu_0702</name>
</gene>
<keyword evidence="4" id="KW-1185">Reference proteome</keyword>
<feature type="region of interest" description="Disordered" evidence="1">
    <location>
        <begin position="596"/>
        <end position="643"/>
    </location>
</feature>
<protein>
    <submittedName>
        <fullName evidence="3">Amidohydrolase-like protein</fullName>
    </submittedName>
</protein>